<sequence>MAVQQSSLHDIYQQVKAIAYGIWRKRWYMLGTTWLVSLLGWALVATMPYKYEASAQIFVDTETILPTIAREMGINVDLMRKVEIVRRTVVTRANLEKIIRRSDYLDQLARTDKDLDALVGQLTRDIRIFSLDEGMFRIHYSIDDDRLSDRQRAEVAKRVVANLLAFFLERNTEDGRQKSDSAIEFIDQKIQEYAQKLSDAETSVAKFQQDNIEYLGSAGSFIQRLDSAKADLRKTTSLIAEAQVTHDTLEQQIKNVPATIREARSSRSGSRGGDQDPLQERIADLEKKLDQLRVLGLKDRHPDVVNVTRQIDALKRELQDKQDALAAELQGSADAGRNSNLTTETPNRLYEQLMLQIIQTRTELQTLKQRESDQRRTVAEMEEKAKRVPEIEAQESKLKRDYISLRQQYNEFVQQKQDLDLRADVEATDEAMSLRVVEEPITPQSPSGPPRLIFFAGVFVGSLIAGIGVALVLSQLRPVVITVDQLRAHFDLPILGNVTKSMSEDENRRRSIDLLSFAGGVMLLMIIFVSLLAFDIFGAPTVG</sequence>
<dbReference type="OrthoDB" id="9795292at2"/>
<gene>
    <name evidence="3" type="ORF">SAMN04488071_0939</name>
</gene>
<dbReference type="GO" id="GO:0005886">
    <property type="term" value="C:plasma membrane"/>
    <property type="evidence" value="ECO:0007669"/>
    <property type="project" value="TreeGrafter"/>
</dbReference>
<feature type="coiled-coil region" evidence="1">
    <location>
        <begin position="183"/>
        <end position="384"/>
    </location>
</feature>
<keyword evidence="2" id="KW-0812">Transmembrane</keyword>
<dbReference type="Proteomes" id="UP000183685">
    <property type="component" value="Unassembled WGS sequence"/>
</dbReference>
<dbReference type="GO" id="GO:0004713">
    <property type="term" value="F:protein tyrosine kinase activity"/>
    <property type="evidence" value="ECO:0007669"/>
    <property type="project" value="TreeGrafter"/>
</dbReference>
<dbReference type="PANTHER" id="PTHR32309">
    <property type="entry name" value="TYROSINE-PROTEIN KINASE"/>
    <property type="match status" value="1"/>
</dbReference>
<dbReference type="STRING" id="637679.GCA_001550055_02654"/>
<keyword evidence="1" id="KW-0175">Coiled coil</keyword>
<dbReference type="RefSeq" id="WP_074519309.1">
    <property type="nucleotide sequence ID" value="NZ_FNAK01000002.1"/>
</dbReference>
<feature type="transmembrane region" description="Helical" evidence="2">
    <location>
        <begin position="27"/>
        <end position="49"/>
    </location>
</feature>
<evidence type="ECO:0000313" key="3">
    <source>
        <dbReference type="EMBL" id="SDD59708.1"/>
    </source>
</evidence>
<dbReference type="NCBIfam" id="TIGR03007">
    <property type="entry name" value="pepcterm_ChnLen"/>
    <property type="match status" value="1"/>
</dbReference>
<dbReference type="InterPro" id="IPR014345">
    <property type="entry name" value="XrtA_polysacc_chain"/>
</dbReference>
<evidence type="ECO:0000313" key="4">
    <source>
        <dbReference type="Proteomes" id="UP000183685"/>
    </source>
</evidence>
<dbReference type="EMBL" id="FNAK01000002">
    <property type="protein sequence ID" value="SDD59708.1"/>
    <property type="molecule type" value="Genomic_DNA"/>
</dbReference>
<organism evidence="3 4">
    <name type="scientific">Kordiimonas lacus</name>
    <dbReference type="NCBI Taxonomy" id="637679"/>
    <lineage>
        <taxon>Bacteria</taxon>
        <taxon>Pseudomonadati</taxon>
        <taxon>Pseudomonadota</taxon>
        <taxon>Alphaproteobacteria</taxon>
        <taxon>Kordiimonadales</taxon>
        <taxon>Kordiimonadaceae</taxon>
        <taxon>Kordiimonas</taxon>
    </lineage>
</organism>
<name>A0A1G6W1N2_9PROT</name>
<keyword evidence="2" id="KW-0472">Membrane</keyword>
<dbReference type="AlphaFoldDB" id="A0A1G6W1N2"/>
<protein>
    <submittedName>
        <fullName evidence="3">Polysaccharide chain length determinant protein, PEP-CTERM locus subfamily</fullName>
    </submittedName>
</protein>
<keyword evidence="4" id="KW-1185">Reference proteome</keyword>
<feature type="transmembrane region" description="Helical" evidence="2">
    <location>
        <begin position="512"/>
        <end position="534"/>
    </location>
</feature>
<feature type="transmembrane region" description="Helical" evidence="2">
    <location>
        <begin position="452"/>
        <end position="473"/>
    </location>
</feature>
<proteinExistence type="predicted"/>
<dbReference type="InterPro" id="IPR050445">
    <property type="entry name" value="Bact_polysacc_biosynth/exp"/>
</dbReference>
<accession>A0A1G6W1N2</accession>
<keyword evidence="2" id="KW-1133">Transmembrane helix</keyword>
<evidence type="ECO:0000256" key="2">
    <source>
        <dbReference type="SAM" id="Phobius"/>
    </source>
</evidence>
<reference evidence="3 4" key="1">
    <citation type="submission" date="2016-10" db="EMBL/GenBank/DDBJ databases">
        <authorList>
            <person name="de Groot N.N."/>
        </authorList>
    </citation>
    <scope>NUCLEOTIDE SEQUENCE [LARGE SCALE GENOMIC DNA]</scope>
    <source>
        <strain evidence="3 4">CGMCC 1.9109</strain>
    </source>
</reference>
<evidence type="ECO:0000256" key="1">
    <source>
        <dbReference type="SAM" id="Coils"/>
    </source>
</evidence>
<dbReference type="PANTHER" id="PTHR32309:SF13">
    <property type="entry name" value="FERRIC ENTEROBACTIN TRANSPORT PROTEIN FEPE"/>
    <property type="match status" value="1"/>
</dbReference>